<evidence type="ECO:0000256" key="10">
    <source>
        <dbReference type="SAM" id="SignalP"/>
    </source>
</evidence>
<evidence type="ECO:0000313" key="11">
    <source>
        <dbReference type="EMBL" id="QKX62128.1"/>
    </source>
</evidence>
<evidence type="ECO:0000256" key="5">
    <source>
        <dbReference type="ARBA" id="ARBA00023002"/>
    </source>
</evidence>
<keyword evidence="7 9" id="KW-0503">Monooxygenase</keyword>
<keyword evidence="3 8" id="KW-0349">Heme</keyword>
<evidence type="ECO:0000256" key="8">
    <source>
        <dbReference type="PIRSR" id="PIRSR602401-1"/>
    </source>
</evidence>
<dbReference type="InterPro" id="IPR017972">
    <property type="entry name" value="Cyt_P450_CS"/>
</dbReference>
<dbReference type="AlphaFoldDB" id="A0A7H8R8C4"/>
<feature type="chain" id="PRO_5028834636" evidence="10">
    <location>
        <begin position="21"/>
        <end position="614"/>
    </location>
</feature>
<comment type="cofactor">
    <cofactor evidence="1 8">
        <name>heme</name>
        <dbReference type="ChEBI" id="CHEBI:30413"/>
    </cofactor>
</comment>
<evidence type="ECO:0000256" key="3">
    <source>
        <dbReference type="ARBA" id="ARBA00022617"/>
    </source>
</evidence>
<keyword evidence="10" id="KW-0732">Signal</keyword>
<dbReference type="PANTHER" id="PTHR24305:SF188">
    <property type="entry name" value="P450, PUTATIVE (EUROFUNG)-RELATED"/>
    <property type="match status" value="1"/>
</dbReference>
<dbReference type="GO" id="GO:0004497">
    <property type="term" value="F:monooxygenase activity"/>
    <property type="evidence" value="ECO:0007669"/>
    <property type="project" value="UniProtKB-KW"/>
</dbReference>
<evidence type="ECO:0000256" key="7">
    <source>
        <dbReference type="ARBA" id="ARBA00023033"/>
    </source>
</evidence>
<evidence type="ECO:0000256" key="9">
    <source>
        <dbReference type="RuleBase" id="RU000461"/>
    </source>
</evidence>
<dbReference type="CDD" id="cd11060">
    <property type="entry name" value="CYP57A1-like"/>
    <property type="match status" value="1"/>
</dbReference>
<keyword evidence="12" id="KW-1185">Reference proteome</keyword>
<reference evidence="12" key="1">
    <citation type="submission" date="2020-06" db="EMBL/GenBank/DDBJ databases">
        <title>A chromosome-scale genome assembly of Talaromyces rugulosus W13939.</title>
        <authorList>
            <person name="Wang B."/>
            <person name="Guo L."/>
            <person name="Ye K."/>
            <person name="Wang L."/>
        </authorList>
    </citation>
    <scope>NUCLEOTIDE SEQUENCE [LARGE SCALE GENOMIC DNA]</scope>
    <source>
        <strain evidence="12">W13939</strain>
    </source>
</reference>
<dbReference type="PROSITE" id="PS00086">
    <property type="entry name" value="CYTOCHROME_P450"/>
    <property type="match status" value="1"/>
</dbReference>
<keyword evidence="5 9" id="KW-0560">Oxidoreductase</keyword>
<dbReference type="InterPro" id="IPR001128">
    <property type="entry name" value="Cyt_P450"/>
</dbReference>
<feature type="signal peptide" evidence="10">
    <location>
        <begin position="1"/>
        <end position="20"/>
    </location>
</feature>
<feature type="binding site" description="axial binding residue" evidence="8">
    <location>
        <position position="559"/>
    </location>
    <ligand>
        <name>heme</name>
        <dbReference type="ChEBI" id="CHEBI:30413"/>
    </ligand>
    <ligandPart>
        <name>Fe</name>
        <dbReference type="ChEBI" id="CHEBI:18248"/>
    </ligandPart>
</feature>
<evidence type="ECO:0000313" key="12">
    <source>
        <dbReference type="Proteomes" id="UP000509510"/>
    </source>
</evidence>
<evidence type="ECO:0000256" key="2">
    <source>
        <dbReference type="ARBA" id="ARBA00010617"/>
    </source>
</evidence>
<dbReference type="OrthoDB" id="3934656at2759"/>
<dbReference type="EMBL" id="CP055902">
    <property type="protein sequence ID" value="QKX62128.1"/>
    <property type="molecule type" value="Genomic_DNA"/>
</dbReference>
<accession>A0A7H8R8C4</accession>
<dbReference type="PRINTS" id="PR00463">
    <property type="entry name" value="EP450I"/>
</dbReference>
<dbReference type="InterPro" id="IPR002401">
    <property type="entry name" value="Cyt_P450_E_grp-I"/>
</dbReference>
<dbReference type="PANTHER" id="PTHR24305">
    <property type="entry name" value="CYTOCHROME P450"/>
    <property type="match status" value="1"/>
</dbReference>
<keyword evidence="6 8" id="KW-0408">Iron</keyword>
<dbReference type="GeneID" id="55996768"/>
<comment type="similarity">
    <text evidence="2 9">Belongs to the cytochrome P450 family.</text>
</comment>
<evidence type="ECO:0000256" key="6">
    <source>
        <dbReference type="ARBA" id="ARBA00023004"/>
    </source>
</evidence>
<dbReference type="SUPFAM" id="SSF48264">
    <property type="entry name" value="Cytochrome P450"/>
    <property type="match status" value="1"/>
</dbReference>
<dbReference type="InterPro" id="IPR036396">
    <property type="entry name" value="Cyt_P450_sf"/>
</dbReference>
<dbReference type="InterPro" id="IPR050121">
    <property type="entry name" value="Cytochrome_P450_monoxygenase"/>
</dbReference>
<evidence type="ECO:0000256" key="1">
    <source>
        <dbReference type="ARBA" id="ARBA00001971"/>
    </source>
</evidence>
<sequence>MYFRTTLLTGLLLAITSSHAQSKPAPKLGPWHCSLAADGSGLPQQAYCCDEKEIDRTFDEGKLIEAANCTAVPPNQNVECKYAADVWCCYTPEEDMTRLSISHPRSKAPNMYAWLQITTILLAVRLLFFVYQKWASPLRRVPGPFWARFSRAWYFYRVWRGHFEWDNINLHDKYDSAVVRLAPNWYSCTGSESMRKIYAPGSKFAKSDWYDGWAHPDPSQWTLFPDRNMKRHAETKKRFAAMFSLSSLVSYEPFVERCVDLFINRLDEFAQGEGREDIDLVYWFQCYAFDVIGCITYGERFGFLDSGEDIEDAIKSVGSISGYSTLAGIYSEWHPLLYKITSHLGGSGSNGRNFVRQFALTKITKHKEQKVDLELSQEPFMTKMIRAHRQDPDKVGDHHLFMMAQSNVIAGFDTTAISLSATIYLLMKNPRVLQKLRLEIDNATRNGGPGESHNYETITFQQSQGLPYLQAVIKESLRMHSATGLPLWRVVPEGGVELEGLHFPGGTIVGTNSWVVHHDPNIFTNPNEFVPERWLDEDEAKLRIMNEMSMPFGLGARTCIGRHISALEMAKVIPVLVRDFDFEFTSASKEWETENYWFVKPKNFRVHVYKRAVY</sequence>
<dbReference type="FunFam" id="1.10.630.10:FF:000050">
    <property type="entry name" value="Cytochrome P450 monooxygenase"/>
    <property type="match status" value="1"/>
</dbReference>
<protein>
    <submittedName>
        <fullName evidence="11">Uncharacterized protein</fullName>
    </submittedName>
</protein>
<dbReference type="Pfam" id="PF00067">
    <property type="entry name" value="p450"/>
    <property type="match status" value="1"/>
</dbReference>
<dbReference type="PRINTS" id="PR00385">
    <property type="entry name" value="P450"/>
</dbReference>
<organism evidence="11 12">
    <name type="scientific">Talaromyces rugulosus</name>
    <name type="common">Penicillium rugulosum</name>
    <dbReference type="NCBI Taxonomy" id="121627"/>
    <lineage>
        <taxon>Eukaryota</taxon>
        <taxon>Fungi</taxon>
        <taxon>Dikarya</taxon>
        <taxon>Ascomycota</taxon>
        <taxon>Pezizomycotina</taxon>
        <taxon>Eurotiomycetes</taxon>
        <taxon>Eurotiomycetidae</taxon>
        <taxon>Eurotiales</taxon>
        <taxon>Trichocomaceae</taxon>
        <taxon>Talaromyces</taxon>
        <taxon>Talaromyces sect. Islandici</taxon>
    </lineage>
</organism>
<keyword evidence="4 8" id="KW-0479">Metal-binding</keyword>
<proteinExistence type="inferred from homology"/>
<dbReference type="GO" id="GO:0020037">
    <property type="term" value="F:heme binding"/>
    <property type="evidence" value="ECO:0007669"/>
    <property type="project" value="InterPro"/>
</dbReference>
<dbReference type="Gene3D" id="1.10.630.10">
    <property type="entry name" value="Cytochrome P450"/>
    <property type="match status" value="1"/>
</dbReference>
<name>A0A7H8R8C4_TALRU</name>
<dbReference type="Proteomes" id="UP000509510">
    <property type="component" value="Chromosome V"/>
</dbReference>
<dbReference type="GO" id="GO:0016705">
    <property type="term" value="F:oxidoreductase activity, acting on paired donors, with incorporation or reduction of molecular oxygen"/>
    <property type="evidence" value="ECO:0007669"/>
    <property type="project" value="InterPro"/>
</dbReference>
<dbReference type="GO" id="GO:0005506">
    <property type="term" value="F:iron ion binding"/>
    <property type="evidence" value="ECO:0007669"/>
    <property type="project" value="InterPro"/>
</dbReference>
<evidence type="ECO:0000256" key="4">
    <source>
        <dbReference type="ARBA" id="ARBA00022723"/>
    </source>
</evidence>
<dbReference type="RefSeq" id="XP_035348302.1">
    <property type="nucleotide sequence ID" value="XM_035492409.1"/>
</dbReference>
<dbReference type="KEGG" id="trg:TRUGW13939_09284"/>
<gene>
    <name evidence="11" type="ORF">TRUGW13939_09284</name>
</gene>